<evidence type="ECO:0000313" key="2">
    <source>
        <dbReference type="Proteomes" id="UP001175226"/>
    </source>
</evidence>
<gene>
    <name evidence="1" type="ORF">EV421DRAFT_1801321</name>
</gene>
<keyword evidence="2" id="KW-1185">Reference proteome</keyword>
<proteinExistence type="predicted"/>
<dbReference type="EMBL" id="JAUEPT010000019">
    <property type="protein sequence ID" value="KAK0444496.1"/>
    <property type="molecule type" value="Genomic_DNA"/>
</dbReference>
<comment type="caution">
    <text evidence="1">The sequence shown here is derived from an EMBL/GenBank/DDBJ whole genome shotgun (WGS) entry which is preliminary data.</text>
</comment>
<evidence type="ECO:0000313" key="1">
    <source>
        <dbReference type="EMBL" id="KAK0444496.1"/>
    </source>
</evidence>
<reference evidence="1" key="1">
    <citation type="submission" date="2023-06" db="EMBL/GenBank/DDBJ databases">
        <authorList>
            <consortium name="Lawrence Berkeley National Laboratory"/>
            <person name="Ahrendt S."/>
            <person name="Sahu N."/>
            <person name="Indic B."/>
            <person name="Wong-Bajracharya J."/>
            <person name="Merenyi Z."/>
            <person name="Ke H.-M."/>
            <person name="Monk M."/>
            <person name="Kocsube S."/>
            <person name="Drula E."/>
            <person name="Lipzen A."/>
            <person name="Balint B."/>
            <person name="Henrissat B."/>
            <person name="Andreopoulos B."/>
            <person name="Martin F.M."/>
            <person name="Harder C.B."/>
            <person name="Rigling D."/>
            <person name="Ford K.L."/>
            <person name="Foster G.D."/>
            <person name="Pangilinan J."/>
            <person name="Papanicolaou A."/>
            <person name="Barry K."/>
            <person name="LaButti K."/>
            <person name="Viragh M."/>
            <person name="Koriabine M."/>
            <person name="Yan M."/>
            <person name="Riley R."/>
            <person name="Champramary S."/>
            <person name="Plett K.L."/>
            <person name="Tsai I.J."/>
            <person name="Slot J."/>
            <person name="Sipos G."/>
            <person name="Plett J."/>
            <person name="Nagy L.G."/>
            <person name="Grigoriev I.V."/>
        </authorList>
    </citation>
    <scope>NUCLEOTIDE SEQUENCE</scope>
    <source>
        <strain evidence="1">FPL87.14</strain>
    </source>
</reference>
<dbReference type="AlphaFoldDB" id="A0AA39MRL6"/>
<dbReference type="Proteomes" id="UP001175226">
    <property type="component" value="Unassembled WGS sequence"/>
</dbReference>
<name>A0AA39MRL6_9AGAR</name>
<organism evidence="1 2">
    <name type="scientific">Armillaria borealis</name>
    <dbReference type="NCBI Taxonomy" id="47425"/>
    <lineage>
        <taxon>Eukaryota</taxon>
        <taxon>Fungi</taxon>
        <taxon>Dikarya</taxon>
        <taxon>Basidiomycota</taxon>
        <taxon>Agaricomycotina</taxon>
        <taxon>Agaricomycetes</taxon>
        <taxon>Agaricomycetidae</taxon>
        <taxon>Agaricales</taxon>
        <taxon>Marasmiineae</taxon>
        <taxon>Physalacriaceae</taxon>
        <taxon>Armillaria</taxon>
    </lineage>
</organism>
<protein>
    <submittedName>
        <fullName evidence="1">Uncharacterized protein</fullName>
    </submittedName>
</protein>
<sequence length="117" mass="13050">MVLLLPRLPTLRECPICDICVVTLENNLGKGGAVHHGMLCVVDADGASWFDDLEFLWRATYDIATDWCRGGGRWKSCTSCCTPWCQMCPRYSMRFQAVLVLCIAADIFSPAPTDMDL</sequence>
<accession>A0AA39MRL6</accession>